<feature type="transmembrane region" description="Helical" evidence="7">
    <location>
        <begin position="259"/>
        <end position="278"/>
    </location>
</feature>
<dbReference type="SUPFAM" id="SSF103481">
    <property type="entry name" value="Multidrug resistance efflux transporter EmrE"/>
    <property type="match status" value="2"/>
</dbReference>
<feature type="transmembrane region" description="Helical" evidence="7">
    <location>
        <begin position="12"/>
        <end position="30"/>
    </location>
</feature>
<name>A0A917HBB9_9BACL</name>
<keyword evidence="5 7" id="KW-1133">Transmembrane helix</keyword>
<keyword evidence="10" id="KW-1185">Reference proteome</keyword>
<evidence type="ECO:0000313" key="10">
    <source>
        <dbReference type="Proteomes" id="UP000600247"/>
    </source>
</evidence>
<feature type="transmembrane region" description="Helical" evidence="7">
    <location>
        <begin position="284"/>
        <end position="302"/>
    </location>
</feature>
<dbReference type="InterPro" id="IPR037185">
    <property type="entry name" value="EmrE-like"/>
</dbReference>
<dbReference type="GO" id="GO:0005886">
    <property type="term" value="C:plasma membrane"/>
    <property type="evidence" value="ECO:0007669"/>
    <property type="project" value="UniProtKB-SubCell"/>
</dbReference>
<feature type="transmembrane region" description="Helical" evidence="7">
    <location>
        <begin position="128"/>
        <end position="146"/>
    </location>
</feature>
<protein>
    <submittedName>
        <fullName evidence="9">Transporter YcxC</fullName>
    </submittedName>
</protein>
<dbReference type="PANTHER" id="PTHR32322">
    <property type="entry name" value="INNER MEMBRANE TRANSPORTER"/>
    <property type="match status" value="1"/>
</dbReference>
<evidence type="ECO:0000256" key="7">
    <source>
        <dbReference type="SAM" id="Phobius"/>
    </source>
</evidence>
<evidence type="ECO:0000256" key="4">
    <source>
        <dbReference type="ARBA" id="ARBA00022692"/>
    </source>
</evidence>
<feature type="domain" description="EamA" evidence="8">
    <location>
        <begin position="159"/>
        <end position="299"/>
    </location>
</feature>
<dbReference type="Pfam" id="PF00892">
    <property type="entry name" value="EamA"/>
    <property type="match status" value="2"/>
</dbReference>
<evidence type="ECO:0000256" key="5">
    <source>
        <dbReference type="ARBA" id="ARBA00022989"/>
    </source>
</evidence>
<evidence type="ECO:0000256" key="1">
    <source>
        <dbReference type="ARBA" id="ARBA00004651"/>
    </source>
</evidence>
<feature type="transmembrane region" description="Helical" evidence="7">
    <location>
        <begin position="42"/>
        <end position="60"/>
    </location>
</feature>
<dbReference type="PANTHER" id="PTHR32322:SF18">
    <property type="entry name" value="S-ADENOSYLMETHIONINE_S-ADENOSYLHOMOCYSTEINE TRANSPORTER"/>
    <property type="match status" value="1"/>
</dbReference>
<evidence type="ECO:0000256" key="2">
    <source>
        <dbReference type="ARBA" id="ARBA00007362"/>
    </source>
</evidence>
<organism evidence="9 10">
    <name type="scientific">Paenibacillus radicis</name>
    <name type="common">ex Gao et al. 2016</name>
    <dbReference type="NCBI Taxonomy" id="1737354"/>
    <lineage>
        <taxon>Bacteria</taxon>
        <taxon>Bacillati</taxon>
        <taxon>Bacillota</taxon>
        <taxon>Bacilli</taxon>
        <taxon>Bacillales</taxon>
        <taxon>Paenibacillaceae</taxon>
        <taxon>Paenibacillus</taxon>
    </lineage>
</organism>
<comment type="similarity">
    <text evidence="2">Belongs to the EamA transporter family.</text>
</comment>
<keyword evidence="6 7" id="KW-0472">Membrane</keyword>
<dbReference type="Gene3D" id="1.10.3730.20">
    <property type="match status" value="1"/>
</dbReference>
<evidence type="ECO:0000313" key="9">
    <source>
        <dbReference type="EMBL" id="GGG73124.1"/>
    </source>
</evidence>
<evidence type="ECO:0000256" key="6">
    <source>
        <dbReference type="ARBA" id="ARBA00023136"/>
    </source>
</evidence>
<comment type="caution">
    <text evidence="9">The sequence shown here is derived from an EMBL/GenBank/DDBJ whole genome shotgun (WGS) entry which is preliminary data.</text>
</comment>
<feature type="domain" description="EamA" evidence="8">
    <location>
        <begin position="12"/>
        <end position="144"/>
    </location>
</feature>
<sequence>MMDKGSSSLGKAYGAALAYAVIIGFSFVFVKFALRSAGPVDLLAHRFTVSFAAANVLLMAGRGRARFTWAGVLRLLPIAVFYPSLFFMFQSFGLFYISSSEAGIIQAAIPILTMVLAAVFIREHSTGWQKLFILLSVGGVAFIVFMSGGETGSDGWRMAGYCLMLISAFSSAAYNVMARRLTQTHSVAEMTYMMMGVGFIVFNAIAVSQHVSAGTLMTYFQPFVEPRFVVSILYLGLMSSLLTSYLTNYALSRIQASQMSVFVNLSVVVTIGAGVIILGEVLAWYHVAGAALILGGVVGANARGRRKAKLL</sequence>
<gene>
    <name evidence="9" type="primary">ycxC</name>
    <name evidence="9" type="ORF">GCM10010918_31430</name>
</gene>
<feature type="transmembrane region" description="Helical" evidence="7">
    <location>
        <begin position="103"/>
        <end position="121"/>
    </location>
</feature>
<feature type="transmembrane region" description="Helical" evidence="7">
    <location>
        <begin position="228"/>
        <end position="247"/>
    </location>
</feature>
<evidence type="ECO:0000256" key="3">
    <source>
        <dbReference type="ARBA" id="ARBA00022475"/>
    </source>
</evidence>
<proteinExistence type="inferred from homology"/>
<feature type="transmembrane region" description="Helical" evidence="7">
    <location>
        <begin position="158"/>
        <end position="178"/>
    </location>
</feature>
<dbReference type="Proteomes" id="UP000600247">
    <property type="component" value="Unassembled WGS sequence"/>
</dbReference>
<dbReference type="InterPro" id="IPR000620">
    <property type="entry name" value="EamA_dom"/>
</dbReference>
<evidence type="ECO:0000259" key="8">
    <source>
        <dbReference type="Pfam" id="PF00892"/>
    </source>
</evidence>
<accession>A0A917HBB9</accession>
<comment type="subcellular location">
    <subcellularLocation>
        <location evidence="1">Cell membrane</location>
        <topology evidence="1">Multi-pass membrane protein</topology>
    </subcellularLocation>
</comment>
<keyword evidence="4 7" id="KW-0812">Transmembrane</keyword>
<keyword evidence="3" id="KW-1003">Cell membrane</keyword>
<feature type="transmembrane region" description="Helical" evidence="7">
    <location>
        <begin position="72"/>
        <end position="97"/>
    </location>
</feature>
<reference evidence="9 10" key="1">
    <citation type="journal article" date="2014" name="Int. J. Syst. Evol. Microbiol.">
        <title>Complete genome sequence of Corynebacterium casei LMG S-19264T (=DSM 44701T), isolated from a smear-ripened cheese.</title>
        <authorList>
            <consortium name="US DOE Joint Genome Institute (JGI-PGF)"/>
            <person name="Walter F."/>
            <person name="Albersmeier A."/>
            <person name="Kalinowski J."/>
            <person name="Ruckert C."/>
        </authorList>
    </citation>
    <scope>NUCLEOTIDE SEQUENCE [LARGE SCALE GENOMIC DNA]</scope>
    <source>
        <strain evidence="9 10">CGMCC 1.15286</strain>
    </source>
</reference>
<feature type="transmembrane region" description="Helical" evidence="7">
    <location>
        <begin position="190"/>
        <end position="208"/>
    </location>
</feature>
<dbReference type="AlphaFoldDB" id="A0A917HBB9"/>
<dbReference type="InterPro" id="IPR050638">
    <property type="entry name" value="AA-Vitamin_Transporters"/>
</dbReference>
<dbReference type="EMBL" id="BMHY01000005">
    <property type="protein sequence ID" value="GGG73124.1"/>
    <property type="molecule type" value="Genomic_DNA"/>
</dbReference>